<protein>
    <submittedName>
        <fullName evidence="4">TetR/AcrR family transcriptional regulator</fullName>
    </submittedName>
</protein>
<dbReference type="PANTHER" id="PTHR30055">
    <property type="entry name" value="HTH-TYPE TRANSCRIPTIONAL REGULATOR RUTR"/>
    <property type="match status" value="1"/>
</dbReference>
<keyword evidence="5" id="KW-1185">Reference proteome</keyword>
<evidence type="ECO:0000313" key="4">
    <source>
        <dbReference type="EMBL" id="MCJ2188839.1"/>
    </source>
</evidence>
<dbReference type="Pfam" id="PF17926">
    <property type="entry name" value="TetR_C_21"/>
    <property type="match status" value="1"/>
</dbReference>
<accession>A0ABT0BUW5</accession>
<keyword evidence="1 2" id="KW-0238">DNA-binding</keyword>
<dbReference type="InterPro" id="IPR041467">
    <property type="entry name" value="Sco4008_C"/>
</dbReference>
<dbReference type="InterPro" id="IPR009057">
    <property type="entry name" value="Homeodomain-like_sf"/>
</dbReference>
<dbReference type="PRINTS" id="PR00455">
    <property type="entry name" value="HTHTETR"/>
</dbReference>
<evidence type="ECO:0000259" key="3">
    <source>
        <dbReference type="PROSITE" id="PS50977"/>
    </source>
</evidence>
<comment type="caution">
    <text evidence="4">The sequence shown here is derived from an EMBL/GenBank/DDBJ whole genome shotgun (WGS) entry which is preliminary data.</text>
</comment>
<dbReference type="PROSITE" id="PS50977">
    <property type="entry name" value="HTH_TETR_2"/>
    <property type="match status" value="1"/>
</dbReference>
<dbReference type="SUPFAM" id="SSF46689">
    <property type="entry name" value="Homeodomain-like"/>
    <property type="match status" value="1"/>
</dbReference>
<dbReference type="PANTHER" id="PTHR30055:SF153">
    <property type="entry name" value="HTH-TYPE TRANSCRIPTIONAL REPRESSOR RV3405C"/>
    <property type="match status" value="1"/>
</dbReference>
<dbReference type="InterPro" id="IPR050109">
    <property type="entry name" value="HTH-type_TetR-like_transc_reg"/>
</dbReference>
<name>A0ABT0BUW5_9SPHN</name>
<organism evidence="4 5">
    <name type="scientific">Novosphingobium beihaiensis</name>
    <dbReference type="NCBI Taxonomy" id="2930389"/>
    <lineage>
        <taxon>Bacteria</taxon>
        <taxon>Pseudomonadati</taxon>
        <taxon>Pseudomonadota</taxon>
        <taxon>Alphaproteobacteria</taxon>
        <taxon>Sphingomonadales</taxon>
        <taxon>Sphingomonadaceae</taxon>
        <taxon>Novosphingobium</taxon>
    </lineage>
</organism>
<dbReference type="EMBL" id="JALHLG010000048">
    <property type="protein sequence ID" value="MCJ2188839.1"/>
    <property type="molecule type" value="Genomic_DNA"/>
</dbReference>
<feature type="DNA-binding region" description="H-T-H motif" evidence="2">
    <location>
        <begin position="49"/>
        <end position="68"/>
    </location>
</feature>
<dbReference type="RefSeq" id="WP_243923793.1">
    <property type="nucleotide sequence ID" value="NZ_JALHLG010000048.1"/>
</dbReference>
<dbReference type="Proteomes" id="UP001202281">
    <property type="component" value="Unassembled WGS sequence"/>
</dbReference>
<dbReference type="InterPro" id="IPR036271">
    <property type="entry name" value="Tet_transcr_reg_TetR-rel_C_sf"/>
</dbReference>
<evidence type="ECO:0000313" key="5">
    <source>
        <dbReference type="Proteomes" id="UP001202281"/>
    </source>
</evidence>
<gene>
    <name evidence="4" type="ORF">MTR66_18710</name>
</gene>
<feature type="domain" description="HTH tetR-type" evidence="3">
    <location>
        <begin position="26"/>
        <end position="86"/>
    </location>
</feature>
<dbReference type="InterPro" id="IPR001647">
    <property type="entry name" value="HTH_TetR"/>
</dbReference>
<evidence type="ECO:0000256" key="1">
    <source>
        <dbReference type="ARBA" id="ARBA00023125"/>
    </source>
</evidence>
<dbReference type="Pfam" id="PF00440">
    <property type="entry name" value="TetR_N"/>
    <property type="match status" value="1"/>
</dbReference>
<sequence>MRFAIDAGSLPETIAMPELKPVFSQPDARDLILEAALAAFAERGFHGATMRDIAARAEVSQSLVQYHFKGKEALWTMVGERISADFLDDISQDISPDLPPDEGVVRAIRRYMAYWRGHPQAFRFNLWRLLEGPPEERRKRSKALNRQAVPVFQRAQEAGFLRDDMPAGLAMIVTGALVQFWLHSQTEIRDALAVTGDGPLEDEAFLESLVGLIRSVPGDCGRPC</sequence>
<evidence type="ECO:0000256" key="2">
    <source>
        <dbReference type="PROSITE-ProRule" id="PRU00335"/>
    </source>
</evidence>
<dbReference type="SUPFAM" id="SSF48498">
    <property type="entry name" value="Tetracyclin repressor-like, C-terminal domain"/>
    <property type="match status" value="1"/>
</dbReference>
<dbReference type="Gene3D" id="1.10.357.10">
    <property type="entry name" value="Tetracycline Repressor, domain 2"/>
    <property type="match status" value="1"/>
</dbReference>
<reference evidence="4 5" key="1">
    <citation type="submission" date="2022-04" db="EMBL/GenBank/DDBJ databases">
        <title>Identification of a novel bacterium isolated from mangrove sediments.</title>
        <authorList>
            <person name="Pan X."/>
        </authorList>
    </citation>
    <scope>NUCLEOTIDE SEQUENCE [LARGE SCALE GENOMIC DNA]</scope>
    <source>
        <strain evidence="4 5">B2638</strain>
    </source>
</reference>
<proteinExistence type="predicted"/>